<evidence type="ECO:0000313" key="4">
    <source>
        <dbReference type="EMBL" id="CAJ1819417.1"/>
    </source>
</evidence>
<dbReference type="Pfam" id="PF12552">
    <property type="entry name" value="DUF3741"/>
    <property type="match status" value="1"/>
</dbReference>
<feature type="compositionally biased region" description="Low complexity" evidence="1">
    <location>
        <begin position="757"/>
        <end position="767"/>
    </location>
</feature>
<dbReference type="Pfam" id="PF14309">
    <property type="entry name" value="DUF4378"/>
    <property type="match status" value="1"/>
</dbReference>
<evidence type="ECO:0000313" key="5">
    <source>
        <dbReference type="Proteomes" id="UP001189624"/>
    </source>
</evidence>
<name>A0AA86RW75_9FABA</name>
<evidence type="ECO:0000256" key="1">
    <source>
        <dbReference type="SAM" id="MobiDB-lite"/>
    </source>
</evidence>
<feature type="region of interest" description="Disordered" evidence="1">
    <location>
        <begin position="607"/>
        <end position="663"/>
    </location>
</feature>
<organism evidence="4 5">
    <name type="scientific">Sphenostylis stenocarpa</name>
    <dbReference type="NCBI Taxonomy" id="92480"/>
    <lineage>
        <taxon>Eukaryota</taxon>
        <taxon>Viridiplantae</taxon>
        <taxon>Streptophyta</taxon>
        <taxon>Embryophyta</taxon>
        <taxon>Tracheophyta</taxon>
        <taxon>Spermatophyta</taxon>
        <taxon>Magnoliopsida</taxon>
        <taxon>eudicotyledons</taxon>
        <taxon>Gunneridae</taxon>
        <taxon>Pentapetalae</taxon>
        <taxon>rosids</taxon>
        <taxon>fabids</taxon>
        <taxon>Fabales</taxon>
        <taxon>Fabaceae</taxon>
        <taxon>Papilionoideae</taxon>
        <taxon>50 kb inversion clade</taxon>
        <taxon>NPAAA clade</taxon>
        <taxon>indigoferoid/millettioid clade</taxon>
        <taxon>Phaseoleae</taxon>
        <taxon>Sphenostylis</taxon>
    </lineage>
</organism>
<feature type="region of interest" description="Disordered" evidence="1">
    <location>
        <begin position="757"/>
        <end position="779"/>
    </location>
</feature>
<feature type="compositionally biased region" description="Basic residues" evidence="1">
    <location>
        <begin position="212"/>
        <end position="223"/>
    </location>
</feature>
<accession>A0AA86RW75</accession>
<feature type="non-terminal residue" evidence="4">
    <location>
        <position position="1"/>
    </location>
</feature>
<dbReference type="PANTHER" id="PTHR47212:SF4">
    <property type="entry name" value="ADHESIN-LIKE PROTEIN, PUTATIVE (DUF3741)-RELATED"/>
    <property type="match status" value="1"/>
</dbReference>
<dbReference type="Proteomes" id="UP001189624">
    <property type="component" value="Chromosome 1"/>
</dbReference>
<feature type="region of interest" description="Disordered" evidence="1">
    <location>
        <begin position="191"/>
        <end position="254"/>
    </location>
</feature>
<evidence type="ECO:0008006" key="6">
    <source>
        <dbReference type="Google" id="ProtNLM"/>
    </source>
</evidence>
<dbReference type="InterPro" id="IPR022212">
    <property type="entry name" value="DUF3741"/>
</dbReference>
<dbReference type="InterPro" id="IPR025486">
    <property type="entry name" value="DUF4378"/>
</dbReference>
<reference evidence="4" key="1">
    <citation type="submission" date="2023-10" db="EMBL/GenBank/DDBJ databases">
        <authorList>
            <person name="Domelevo Entfellner J.-B."/>
        </authorList>
    </citation>
    <scope>NUCLEOTIDE SEQUENCE</scope>
</reference>
<dbReference type="EMBL" id="OY731398">
    <property type="protein sequence ID" value="CAJ1819417.1"/>
    <property type="molecule type" value="Genomic_DNA"/>
</dbReference>
<keyword evidence="5" id="KW-1185">Reference proteome</keyword>
<feature type="compositionally biased region" description="Basic and acidic residues" evidence="1">
    <location>
        <begin position="191"/>
        <end position="211"/>
    </location>
</feature>
<feature type="domain" description="DUF3741" evidence="2">
    <location>
        <begin position="304"/>
        <end position="348"/>
    </location>
</feature>
<evidence type="ECO:0000259" key="2">
    <source>
        <dbReference type="Pfam" id="PF12552"/>
    </source>
</evidence>
<sequence length="1018" mass="114831">SIWIEKAFRDIEESKVQMTKGRKCEEKRSYASKTGSLNQVAYSSVSTGKPDFCALREKMIELIDCVTQEGILKSTVTFIMTKRSQRFPVNYEKDQSGCMWGFISIFDFRHARCTRKLIADKRHGSKHALGAALTKNKFEVLSNLDEDYQGNFDRGESKRLTLTTDGDKLSVKKLIEEEMIIDQDEIKDQGKEFVESKQKQSRLGREDPPKKDSKRKKKSRKKNRDMGSRDLNSDATLKSEFLHKQHSRDQSKDTLDLDEIMNDFCHVEAACSMMNDDDCKIDAQSNQKNVMSENLANAIHEFVNQMRLNGKDLPEDGQFLSSHELMEALQVISSDKQLFLRLLQDPNSHLLKYIQELENAKGGDGKICSSLSGSNCSEQELVNLKQTRESANRKHLNFFRKRGKSQSKNATNENGKTEFSNRIVILKPALTGMQISENGSNLASSLDSHDIAHYKGPSVRVGSHFSLTEIKRKLKHAMGKERHGNPEVISRKLPVERQNKVPRGKCKDNTGMRSPNKDHFFIEKIARPMFDVVKGNKTDTLKDSELNVQHERGIPKQSASNIYVEARKHLSEMLDNADENTNISSGQIPKTLGRILSLPEYNFSPVESPARNLEDHSVTAPARFSSSGKTSEVSDDNLSPKPANSSGIPDQETSKSEKQSSICDEISNNKVQEIKSMSNFSHDDGIVDSSEACCPIKDEIVIEDNVASAEEKNKLKSFLDPNGFIIGKNQNIDISEIQDGAQCSGCLNQDIIEENKLSSLPSSPHSSITKKNEELDCGTDISGRPSPVSVLDTSFSDDDFGPGHSRCQPVKLPVQPLQIQFEEHDSSPAEQFDTGKYSFEEKELIYDYIKVVLHASGLTRDQLMVKCLTSDKIIDPSLFDQVEFFSNLRCHDRRLLFDSVNEVLMEVCQHYFGVSPWVSFVYPSMRPAPSMKRVTFKVWEGVCWHVLPLPPPRTLEQIVRKDMAKRGTWMDLELDAEAIGFEMGEAILTELMEDTILSLVSESPESKCSVLQFELKEQ</sequence>
<dbReference type="AlphaFoldDB" id="A0AA86RW75"/>
<protein>
    <recommendedName>
        <fullName evidence="6">DUF4378 domain-containing protein</fullName>
    </recommendedName>
</protein>
<evidence type="ECO:0000259" key="3">
    <source>
        <dbReference type="Pfam" id="PF14309"/>
    </source>
</evidence>
<proteinExistence type="predicted"/>
<dbReference type="Gramene" id="rna-AYBTSS11_LOCUS1106">
    <property type="protein sequence ID" value="CAJ1819417.1"/>
    <property type="gene ID" value="gene-AYBTSS11_LOCUS1106"/>
</dbReference>
<dbReference type="PANTHER" id="PTHR47212">
    <property type="entry name" value="ADHESIN-LIKE PROTEIN, PUTATIVE (DUF3741)-RELATED"/>
    <property type="match status" value="1"/>
</dbReference>
<feature type="compositionally biased region" description="Basic and acidic residues" evidence="1">
    <location>
        <begin position="240"/>
        <end position="254"/>
    </location>
</feature>
<feature type="domain" description="DUF4378" evidence="3">
    <location>
        <begin position="847"/>
        <end position="994"/>
    </location>
</feature>
<gene>
    <name evidence="4" type="ORF">AYBTSS11_LOCUS1106</name>
</gene>